<accession>A0ABP0W878</accession>
<feature type="region of interest" description="Disordered" evidence="2">
    <location>
        <begin position="346"/>
        <end position="406"/>
    </location>
</feature>
<feature type="compositionally biased region" description="Polar residues" evidence="2">
    <location>
        <begin position="58"/>
        <end position="70"/>
    </location>
</feature>
<dbReference type="Proteomes" id="UP001497444">
    <property type="component" value="Chromosome 15"/>
</dbReference>
<dbReference type="Pfam" id="PF08235">
    <property type="entry name" value="LNS2"/>
    <property type="match status" value="1"/>
</dbReference>
<feature type="compositionally biased region" description="Polar residues" evidence="2">
    <location>
        <begin position="492"/>
        <end position="511"/>
    </location>
</feature>
<proteinExistence type="predicted"/>
<feature type="region of interest" description="Disordered" evidence="2">
    <location>
        <begin position="287"/>
        <end position="311"/>
    </location>
</feature>
<reference evidence="4" key="1">
    <citation type="submission" date="2024-02" db="EMBL/GenBank/DDBJ databases">
        <authorList>
            <consortium name="ELIXIR-Norway"/>
            <consortium name="Elixir Norway"/>
        </authorList>
    </citation>
    <scope>NUCLEOTIDE SEQUENCE</scope>
</reference>
<dbReference type="SUPFAM" id="SSF56784">
    <property type="entry name" value="HAD-like"/>
    <property type="match status" value="1"/>
</dbReference>
<feature type="compositionally biased region" description="Polar residues" evidence="2">
    <location>
        <begin position="350"/>
        <end position="360"/>
    </location>
</feature>
<dbReference type="InterPro" id="IPR013209">
    <property type="entry name" value="LNS2"/>
</dbReference>
<sequence>MILDTSDSSVTTVMEDRDFWRSLSALRKLSMRRSSSSNEMRIREGGGAAAGHAVASGSPSTTPRNVTPLTPLTPLRWKSASTREDAELVIEPREIKTREVDQQLSRLGTKLDAGDGDDHGVVEPHDVHQLVIQLGYEEVYRKPAAKLQPSEMQQPMTSGLGTSTTQPKPIDDISLNKEQLGTQQIGSSGDSSGGHERNPSSSPGDDAMTMTIEFLRARLLSERAASKAAKHEADQLSKKVLELEHELEEIVEQRQKAEKDAEKAISNLRNAGHEGINGTTTLVDEVDTQTSSKPQEVGFQSSGSVDGQNSGIREANKMLTIENDAQKSKDEESELNSIDQSLMVAERSKGNLSEQNTENGGSEDEKKEDKKEEENRDGLAIEVVSSIAIQNSPGKEAENLENAKSSLDRAETISDLLENSWECGSGLKNGQSQPTIESQTPIASSSLYSQHEAAVQDSYSRSSHSQRSEKVETMRREEELAVNEGNIMPANKDSTLSSSLCLQGGETSNTEAADDFSIPRHSEANCSDADFAETREKYEVVSTQNGENRSEVDLENPLPYSGTGAVIKKVSHFESNTSQEEEEECHGKVAVGEIDYGTSISHGENGSEDELYNLLSYGDIGSASRKSIYFEANSSEEEEEEEEEEEILGKVVDGDEDLDIFRRKSDPIGVPVTLENSALDDMFLIAKDHPFSESLPDVRFQSADATISAIRSALSRSVGSEPLPRTQRSADRKDSFLGNPVRSPAEGTHEDFKQNLVEKCVGSPLGSGRSEAESAVQSNVLVKGSLPAGVEVSLCRHLLKEHMGSEEAAEAFASVKVSLHEFKSNAASIIANDKLVIRVGGQYYPWSVAAPVVLGILTFGQVIMPATNGAIPMECPEPVPKSQAAVGTIVPAARGGWNLWPFPLRRPKTPEQSIVPNPLVSRDTLLVAAGTAVHSPFVNDLMLQNAYYERPRRSKVRTIIPTSQMLAQMNLKEGNNRITFTFFTRMLGNQQVDARVYLWKWNTRIVISDVDGTITKSDVLGQVMPLVGKDWTQSGVARLFSAIKENGYELLFLSARAISQADLTRQFLFNVKQDGETLPDGPVVISPDGLFPSLYREVIRRTPHEFKIGCLQDIRSLFPEGCNPFYAGFGNRDTDEISYLKVGIPKGKIFIINPKGEVAVNSRVHVKTYTSLHKLVNDMFPAQTYMEQEDYNSWNFWKLPLPDIEDDLKSVSASSSKRS</sequence>
<feature type="coiled-coil region" evidence="1">
    <location>
        <begin position="226"/>
        <end position="274"/>
    </location>
</feature>
<gene>
    <name evidence="4" type="ORF">CSSPJE1EN1_LOCUS8478</name>
</gene>
<feature type="region of interest" description="Disordered" evidence="2">
    <location>
        <begin position="31"/>
        <end position="72"/>
    </location>
</feature>
<dbReference type="Pfam" id="PF16876">
    <property type="entry name" value="Lipin_mid"/>
    <property type="match status" value="1"/>
</dbReference>
<feature type="region of interest" description="Disordered" evidence="2">
    <location>
        <begin position="718"/>
        <end position="753"/>
    </location>
</feature>
<protein>
    <recommendedName>
        <fullName evidence="3">LNS2/PITP domain-containing protein</fullName>
    </recommendedName>
</protein>
<feature type="compositionally biased region" description="Polar residues" evidence="2">
    <location>
        <begin position="176"/>
        <end position="185"/>
    </location>
</feature>
<dbReference type="InterPro" id="IPR036412">
    <property type="entry name" value="HAD-like_sf"/>
</dbReference>
<evidence type="ECO:0000256" key="1">
    <source>
        <dbReference type="SAM" id="Coils"/>
    </source>
</evidence>
<dbReference type="PANTHER" id="PTHR12181:SF12">
    <property type="entry name" value="PHOSPHATIDATE PHOSPHATASE"/>
    <property type="match status" value="1"/>
</dbReference>
<feature type="compositionally biased region" description="Basic and acidic residues" evidence="2">
    <location>
        <begin position="466"/>
        <end position="479"/>
    </location>
</feature>
<organism evidence="4 5">
    <name type="scientific">Sphagnum jensenii</name>
    <dbReference type="NCBI Taxonomy" id="128206"/>
    <lineage>
        <taxon>Eukaryota</taxon>
        <taxon>Viridiplantae</taxon>
        <taxon>Streptophyta</taxon>
        <taxon>Embryophyta</taxon>
        <taxon>Bryophyta</taxon>
        <taxon>Sphagnophytina</taxon>
        <taxon>Sphagnopsida</taxon>
        <taxon>Sphagnales</taxon>
        <taxon>Sphagnaceae</taxon>
        <taxon>Sphagnum</taxon>
    </lineage>
</organism>
<dbReference type="InterPro" id="IPR031315">
    <property type="entry name" value="LNS2/PITP"/>
</dbReference>
<feature type="compositionally biased region" description="Basic and acidic residues" evidence="2">
    <location>
        <begin position="363"/>
        <end position="379"/>
    </location>
</feature>
<name>A0ABP0W878_9BRYO</name>
<dbReference type="PANTHER" id="PTHR12181">
    <property type="entry name" value="LIPIN"/>
    <property type="match status" value="1"/>
</dbReference>
<feature type="compositionally biased region" description="Polar residues" evidence="2">
    <location>
        <begin position="428"/>
        <end position="449"/>
    </location>
</feature>
<feature type="region of interest" description="Disordered" evidence="2">
    <location>
        <begin position="421"/>
        <end position="521"/>
    </location>
</feature>
<dbReference type="InterPro" id="IPR026058">
    <property type="entry name" value="LIPIN"/>
</dbReference>
<dbReference type="SMART" id="SM00775">
    <property type="entry name" value="LNS2"/>
    <property type="match status" value="1"/>
</dbReference>
<feature type="compositionally biased region" description="Polar residues" evidence="2">
    <location>
        <begin position="150"/>
        <end position="167"/>
    </location>
</feature>
<evidence type="ECO:0000259" key="3">
    <source>
        <dbReference type="SMART" id="SM00775"/>
    </source>
</evidence>
<dbReference type="EMBL" id="OZ020110">
    <property type="protein sequence ID" value="CAK9263000.1"/>
    <property type="molecule type" value="Genomic_DNA"/>
</dbReference>
<keyword evidence="1" id="KW-0175">Coiled coil</keyword>
<feature type="region of interest" description="Disordered" evidence="2">
    <location>
        <begin position="147"/>
        <end position="207"/>
    </location>
</feature>
<evidence type="ECO:0000313" key="5">
    <source>
        <dbReference type="Proteomes" id="UP001497444"/>
    </source>
</evidence>
<dbReference type="InterPro" id="IPR031703">
    <property type="entry name" value="Lipin_mid"/>
</dbReference>
<keyword evidence="5" id="KW-1185">Reference proteome</keyword>
<feature type="domain" description="LNS2/PITP" evidence="3">
    <location>
        <begin position="1005"/>
        <end position="1161"/>
    </location>
</feature>
<evidence type="ECO:0000313" key="4">
    <source>
        <dbReference type="EMBL" id="CAK9263000.1"/>
    </source>
</evidence>
<evidence type="ECO:0000256" key="2">
    <source>
        <dbReference type="SAM" id="MobiDB-lite"/>
    </source>
</evidence>